<evidence type="ECO:0000313" key="2">
    <source>
        <dbReference type="EMBL" id="CAG8365500.1"/>
    </source>
</evidence>
<proteinExistence type="predicted"/>
<dbReference type="EMBL" id="CAJVPG010000164">
    <property type="protein sequence ID" value="CAG8365500.1"/>
    <property type="molecule type" value="Genomic_DNA"/>
</dbReference>
<comment type="caution">
    <text evidence="2">The sequence shown here is derived from an EMBL/GenBank/DDBJ whole genome shotgun (WGS) entry which is preliminary data.</text>
</comment>
<dbReference type="AlphaFoldDB" id="A0A9W4NDI8"/>
<gene>
    <name evidence="2" type="ORF">PSALAMII_LOCUS4193</name>
</gene>
<sequence length="424" mass="47383">MADPLSITTGIVGLIGFALQGSLALGKAIDGLRTSKKEIRELKKELEAFCVVLQSVHEVAADYHQELRVLELPLRQCGKACQELEKIVTKCVERSGTTFGAYTSLKFRGDNIAKFKDMLAGHKDAITIALSSATFRKSAVTADCVKEWEEMVCCAKSDLEDRLRELDRKLESFSKNASSVDMRGETEWQQLQEEKQSTEQCLMICTKFYEHIEKVGSQVETCPEPDKSNAGVSVNMQYRAKQALCNLLRDFKSDLATTSSEFNNIIERLEHQQTVLPSRPAHISGKNAAAMQQIQEERNSTAQCLTICADATKHSEEIQSNIFEDITSGHDSQQYVISSIGQLITAKRINTGSRSLLMLGQMSDDAIRQSSHDHVLSSEILAKQMSKHMEPTGFDNFQRRYGVGHQLKAEEIELTQKFGRMSTD</sequence>
<feature type="domain" description="Azaphilone pigments biosynthesis cluster protein L N-terminal" evidence="1">
    <location>
        <begin position="239"/>
        <end position="309"/>
    </location>
</feature>
<dbReference type="Pfam" id="PF17111">
    <property type="entry name" value="PigL_N"/>
    <property type="match status" value="2"/>
</dbReference>
<evidence type="ECO:0000259" key="1">
    <source>
        <dbReference type="Pfam" id="PF17111"/>
    </source>
</evidence>
<evidence type="ECO:0000313" key="3">
    <source>
        <dbReference type="Proteomes" id="UP001152649"/>
    </source>
</evidence>
<dbReference type="Proteomes" id="UP001152649">
    <property type="component" value="Unassembled WGS sequence"/>
</dbReference>
<organism evidence="2 3">
    <name type="scientific">Penicillium salamii</name>
    <dbReference type="NCBI Taxonomy" id="1612424"/>
    <lineage>
        <taxon>Eukaryota</taxon>
        <taxon>Fungi</taxon>
        <taxon>Dikarya</taxon>
        <taxon>Ascomycota</taxon>
        <taxon>Pezizomycotina</taxon>
        <taxon>Eurotiomycetes</taxon>
        <taxon>Eurotiomycetidae</taxon>
        <taxon>Eurotiales</taxon>
        <taxon>Aspergillaceae</taxon>
        <taxon>Penicillium</taxon>
    </lineage>
</organism>
<feature type="domain" description="Azaphilone pigments biosynthesis cluster protein L N-terminal" evidence="1">
    <location>
        <begin position="2"/>
        <end position="206"/>
    </location>
</feature>
<reference evidence="2" key="1">
    <citation type="submission" date="2021-07" db="EMBL/GenBank/DDBJ databases">
        <authorList>
            <person name="Branca A.L. A."/>
        </authorList>
    </citation>
    <scope>NUCLEOTIDE SEQUENCE</scope>
</reference>
<name>A0A9W4NDI8_9EURO</name>
<accession>A0A9W4NDI8</accession>
<keyword evidence="3" id="KW-1185">Reference proteome</keyword>
<protein>
    <recommendedName>
        <fullName evidence="1">Azaphilone pigments biosynthesis cluster protein L N-terminal domain-containing protein</fullName>
    </recommendedName>
</protein>
<dbReference type="OrthoDB" id="5068804at2759"/>
<dbReference type="InterPro" id="IPR031348">
    <property type="entry name" value="PigL_N"/>
</dbReference>